<comment type="caution">
    <text evidence="1">The sequence shown here is derived from an EMBL/GenBank/DDBJ whole genome shotgun (WGS) entry which is preliminary data.</text>
</comment>
<dbReference type="OrthoDB" id="9148135at2"/>
<dbReference type="InterPro" id="IPR009351">
    <property type="entry name" value="AlkZ-like"/>
</dbReference>
<dbReference type="EMBL" id="WEGJ01000014">
    <property type="protein sequence ID" value="MQY13641.1"/>
    <property type="molecule type" value="Genomic_DNA"/>
</dbReference>
<proteinExistence type="predicted"/>
<dbReference type="Proteomes" id="UP000466345">
    <property type="component" value="Unassembled WGS sequence"/>
</dbReference>
<keyword evidence="2" id="KW-1185">Reference proteome</keyword>
<reference evidence="1 2" key="1">
    <citation type="submission" date="2019-10" db="EMBL/GenBank/DDBJ databases">
        <title>Streptomyces smaragdinus sp. nov. and Streptomyces fabii sp. nov., isolated from the gut of fungus growing-termite Macrotermes natalensis.</title>
        <authorList>
            <person name="Schwitalla J."/>
            <person name="Benndorf R."/>
            <person name="Martin K."/>
            <person name="De Beer W."/>
            <person name="Kaster A.-K."/>
            <person name="Vollmers J."/>
            <person name="Poulsen M."/>
            <person name="Beemelmanns C."/>
        </authorList>
    </citation>
    <scope>NUCLEOTIDE SEQUENCE [LARGE SCALE GENOMIC DNA]</scope>
    <source>
        <strain evidence="1 2">RB5</strain>
    </source>
</reference>
<evidence type="ECO:0008006" key="3">
    <source>
        <dbReference type="Google" id="ProtNLM"/>
    </source>
</evidence>
<evidence type="ECO:0000313" key="1">
    <source>
        <dbReference type="EMBL" id="MQY13641.1"/>
    </source>
</evidence>
<evidence type="ECO:0000313" key="2">
    <source>
        <dbReference type="Proteomes" id="UP000466345"/>
    </source>
</evidence>
<dbReference type="RefSeq" id="WP_153453561.1">
    <property type="nucleotide sequence ID" value="NZ_WEGJ01000014.1"/>
</dbReference>
<dbReference type="AlphaFoldDB" id="A0A7K0CJR0"/>
<name>A0A7K0CJR0_9ACTN</name>
<sequence length="367" mass="39503">MDVLSTRALNRATLHRQWLTERHAAGPVEAAAHLVGLQAQSGDAPYYQLHSRLAGFTTGDLSAALTSREVARLVLMRGTIHLVAARDAVPMRAVVQPFLNTVLFNSTAGQTLVGIDTGAVAAAARDLLADGPLPGDELGARLAERWPQYTAGALVYLARCVLPLVQVPPRGVWGEGGGLVYALAEQWLDVPPGTDGLDELVLRYLAAFGPATVVDAQKWSSLAVKGLREAFERLRPKLVTYRGEDGRELFDVAGTELPDADLEVPPLLLGPFDNILLSYADRTRIIAKDDVKAVFTKNGIVRGTLVLDGFVAGVWKPALTRRRAVLECTPLRSLTRREKAGLEERGEELLAFAAPGAGHREVVFGEG</sequence>
<dbReference type="PANTHER" id="PTHR38479">
    <property type="entry name" value="LMO0824 PROTEIN"/>
    <property type="match status" value="1"/>
</dbReference>
<protein>
    <recommendedName>
        <fullName evidence="3">Winged helix DNA-binding domain-containing protein</fullName>
    </recommendedName>
</protein>
<dbReference type="PANTHER" id="PTHR38479:SF2">
    <property type="entry name" value="WINGED HELIX DNA-BINDING DOMAIN-CONTAINING PROTEIN"/>
    <property type="match status" value="1"/>
</dbReference>
<organism evidence="1 2">
    <name type="scientific">Streptomyces smaragdinus</name>
    <dbReference type="NCBI Taxonomy" id="2585196"/>
    <lineage>
        <taxon>Bacteria</taxon>
        <taxon>Bacillati</taxon>
        <taxon>Actinomycetota</taxon>
        <taxon>Actinomycetes</taxon>
        <taxon>Kitasatosporales</taxon>
        <taxon>Streptomycetaceae</taxon>
        <taxon>Streptomyces</taxon>
    </lineage>
</organism>
<gene>
    <name evidence="1" type="ORF">SRB5_37910</name>
</gene>
<dbReference type="Pfam" id="PF06224">
    <property type="entry name" value="AlkZ-like"/>
    <property type="match status" value="1"/>
</dbReference>
<accession>A0A7K0CJR0</accession>